<name>A0A2C9ULG1_MANES</name>
<dbReference type="AlphaFoldDB" id="A0A2C9ULG1"/>
<gene>
    <name evidence="1" type="ORF">MANES_14G101500</name>
</gene>
<sequence length="100" mass="11374">MLLLHHFIGQDCTASGFILLSPKSQNPLQRKGNQVILNNEHVHQRSQHSSSPLFHSNSYLHFYSDFYDDDDDMSDHLSPLCGSGKGHNESMPLPSLFMLY</sequence>
<accession>A0A2C9ULG1</accession>
<organism evidence="1">
    <name type="scientific">Manihot esculenta</name>
    <name type="common">Cassava</name>
    <name type="synonym">Jatropha manihot</name>
    <dbReference type="NCBI Taxonomy" id="3983"/>
    <lineage>
        <taxon>Eukaryota</taxon>
        <taxon>Viridiplantae</taxon>
        <taxon>Streptophyta</taxon>
        <taxon>Embryophyta</taxon>
        <taxon>Tracheophyta</taxon>
        <taxon>Spermatophyta</taxon>
        <taxon>Magnoliopsida</taxon>
        <taxon>eudicotyledons</taxon>
        <taxon>Gunneridae</taxon>
        <taxon>Pentapetalae</taxon>
        <taxon>rosids</taxon>
        <taxon>fabids</taxon>
        <taxon>Malpighiales</taxon>
        <taxon>Euphorbiaceae</taxon>
        <taxon>Crotonoideae</taxon>
        <taxon>Manihoteae</taxon>
        <taxon>Manihot</taxon>
    </lineage>
</organism>
<protein>
    <submittedName>
        <fullName evidence="1">Uncharacterized protein</fullName>
    </submittedName>
</protein>
<proteinExistence type="predicted"/>
<evidence type="ECO:0000313" key="1">
    <source>
        <dbReference type="EMBL" id="OAY31306.1"/>
    </source>
</evidence>
<reference evidence="1" key="1">
    <citation type="submission" date="2016-02" db="EMBL/GenBank/DDBJ databases">
        <title>WGS assembly of Manihot esculenta.</title>
        <authorList>
            <person name="Bredeson J.V."/>
            <person name="Prochnik S.E."/>
            <person name="Lyons J.B."/>
            <person name="Schmutz J."/>
            <person name="Grimwood J."/>
            <person name="Vrebalov J."/>
            <person name="Bart R.S."/>
            <person name="Amuge T."/>
            <person name="Ferguson M.E."/>
            <person name="Green R."/>
            <person name="Putnam N."/>
            <person name="Stites J."/>
            <person name="Rounsley S."/>
            <person name="Rokhsar D.S."/>
        </authorList>
    </citation>
    <scope>NUCLEOTIDE SEQUENCE [LARGE SCALE GENOMIC DNA]</scope>
    <source>
        <tissue evidence="1">Leaf</tissue>
    </source>
</reference>
<dbReference type="EMBL" id="CM004400">
    <property type="protein sequence ID" value="OAY31306.1"/>
    <property type="molecule type" value="Genomic_DNA"/>
</dbReference>